<reference evidence="2" key="1">
    <citation type="submission" date="2021-01" db="EMBL/GenBank/DDBJ databases">
        <authorList>
            <person name="Corre E."/>
            <person name="Pelletier E."/>
            <person name="Niang G."/>
            <person name="Scheremetjew M."/>
            <person name="Finn R."/>
            <person name="Kale V."/>
            <person name="Holt S."/>
            <person name="Cochrane G."/>
            <person name="Meng A."/>
            <person name="Brown T."/>
            <person name="Cohen L."/>
        </authorList>
    </citation>
    <scope>NUCLEOTIDE SEQUENCE</scope>
    <source>
        <strain evidence="2">CCMP 410</strain>
    </source>
</reference>
<feature type="region of interest" description="Disordered" evidence="1">
    <location>
        <begin position="1"/>
        <end position="43"/>
    </location>
</feature>
<dbReference type="EMBL" id="HBGK01011409">
    <property type="protein sequence ID" value="CAD9277043.1"/>
    <property type="molecule type" value="Transcribed_RNA"/>
</dbReference>
<organism evidence="2">
    <name type="scientific">Grammatophora oceanica</name>
    <dbReference type="NCBI Taxonomy" id="210454"/>
    <lineage>
        <taxon>Eukaryota</taxon>
        <taxon>Sar</taxon>
        <taxon>Stramenopiles</taxon>
        <taxon>Ochrophyta</taxon>
        <taxon>Bacillariophyta</taxon>
        <taxon>Fragilariophyceae</taxon>
        <taxon>Fragilariophycidae</taxon>
        <taxon>Rhabdonematales</taxon>
        <taxon>Grammatophoraceae</taxon>
        <taxon>Grammatophora</taxon>
    </lineage>
</organism>
<gene>
    <name evidence="2" type="ORF">GOCE00092_LOCUS5952</name>
</gene>
<feature type="region of interest" description="Disordered" evidence="1">
    <location>
        <begin position="85"/>
        <end position="128"/>
    </location>
</feature>
<evidence type="ECO:0000256" key="1">
    <source>
        <dbReference type="SAM" id="MobiDB-lite"/>
    </source>
</evidence>
<name>A0A7S1UUR8_9STRA</name>
<evidence type="ECO:0000313" key="2">
    <source>
        <dbReference type="EMBL" id="CAD9277043.1"/>
    </source>
</evidence>
<accession>A0A7S1UUR8</accession>
<feature type="compositionally biased region" description="Acidic residues" evidence="1">
    <location>
        <begin position="25"/>
        <end position="34"/>
    </location>
</feature>
<feature type="region of interest" description="Disordered" evidence="1">
    <location>
        <begin position="175"/>
        <end position="206"/>
    </location>
</feature>
<feature type="region of interest" description="Disordered" evidence="1">
    <location>
        <begin position="223"/>
        <end position="249"/>
    </location>
</feature>
<proteinExistence type="predicted"/>
<sequence>MEFTEASGDVLGNTAPDTPARDSRADDDDEEDSQDGSLQSSQVAMGIDAGLAAAMGVATSLAGVSRSTGTGTSYSVDTANSSAASFATPEFSNGPHQSRHSSSQGRAASSGASVGGRSYGPDDASDNLSDSLKKWAAAAEQFAEMETASRASSLRSFEKSDWAVQRSLAALSKLEGPPLQELDGDQMSIPSAVTDHSAFPSSKKMEKKASAQVWTTIDEAIEQSAKSNESSGEDWAGMAKTYLQDDDPF</sequence>
<dbReference type="AlphaFoldDB" id="A0A7S1UUR8"/>
<feature type="compositionally biased region" description="Polar residues" evidence="1">
    <location>
        <begin position="85"/>
        <end position="96"/>
    </location>
</feature>
<protein>
    <submittedName>
        <fullName evidence="2">Uncharacterized protein</fullName>
    </submittedName>
</protein>
<feature type="compositionally biased region" description="Low complexity" evidence="1">
    <location>
        <begin position="100"/>
        <end position="112"/>
    </location>
</feature>